<dbReference type="SMART" id="SM00382">
    <property type="entry name" value="AAA"/>
    <property type="match status" value="1"/>
</dbReference>
<dbReference type="Gene3D" id="1.10.8.60">
    <property type="match status" value="1"/>
</dbReference>
<dbReference type="Pfam" id="PF02954">
    <property type="entry name" value="HTH_8"/>
    <property type="match status" value="1"/>
</dbReference>
<dbReference type="OrthoDB" id="9763792at2"/>
<dbReference type="InterPro" id="IPR027417">
    <property type="entry name" value="P-loop_NTPase"/>
</dbReference>
<keyword evidence="2" id="KW-0067">ATP-binding</keyword>
<dbReference type="InterPro" id="IPR058031">
    <property type="entry name" value="AAA_lid_NorR"/>
</dbReference>
<feature type="domain" description="Sigma-54 factor interaction" evidence="6">
    <location>
        <begin position="136"/>
        <end position="365"/>
    </location>
</feature>
<keyword evidence="3" id="KW-0805">Transcription regulation</keyword>
<dbReference type="Proteomes" id="UP000001880">
    <property type="component" value="Chromosome"/>
</dbReference>
<dbReference type="InterPro" id="IPR003593">
    <property type="entry name" value="AAA+_ATPase"/>
</dbReference>
<evidence type="ECO:0000256" key="3">
    <source>
        <dbReference type="ARBA" id="ARBA00023015"/>
    </source>
</evidence>
<dbReference type="Pfam" id="PF25601">
    <property type="entry name" value="AAA_lid_14"/>
    <property type="match status" value="1"/>
</dbReference>
<dbReference type="eggNOG" id="COG2204">
    <property type="taxonomic scope" value="Bacteria"/>
</dbReference>
<dbReference type="RefSeq" id="WP_012830131.1">
    <property type="nucleotide sequence ID" value="NC_013440.1"/>
</dbReference>
<dbReference type="InterPro" id="IPR002078">
    <property type="entry name" value="Sigma_54_int"/>
</dbReference>
<evidence type="ECO:0000313" key="7">
    <source>
        <dbReference type="EMBL" id="ACY17539.1"/>
    </source>
</evidence>
<dbReference type="PROSITE" id="PS00675">
    <property type="entry name" value="SIGMA54_INTERACT_1"/>
    <property type="match status" value="1"/>
</dbReference>
<dbReference type="GO" id="GO:0006355">
    <property type="term" value="P:regulation of DNA-templated transcription"/>
    <property type="evidence" value="ECO:0007669"/>
    <property type="project" value="InterPro"/>
</dbReference>
<dbReference type="Gene3D" id="1.10.10.60">
    <property type="entry name" value="Homeodomain-like"/>
    <property type="match status" value="1"/>
</dbReference>
<keyword evidence="1" id="KW-0547">Nucleotide-binding</keyword>
<dbReference type="InterPro" id="IPR025662">
    <property type="entry name" value="Sigma_54_int_dom_ATP-bd_1"/>
</dbReference>
<dbReference type="InterPro" id="IPR009057">
    <property type="entry name" value="Homeodomain-like_sf"/>
</dbReference>
<evidence type="ECO:0000313" key="8">
    <source>
        <dbReference type="Proteomes" id="UP000001880"/>
    </source>
</evidence>
<dbReference type="GO" id="GO:0005524">
    <property type="term" value="F:ATP binding"/>
    <property type="evidence" value="ECO:0007669"/>
    <property type="project" value="UniProtKB-KW"/>
</dbReference>
<dbReference type="PROSITE" id="PS50045">
    <property type="entry name" value="SIGMA54_INTERACT_4"/>
    <property type="match status" value="1"/>
</dbReference>
<dbReference type="PROSITE" id="PS00688">
    <property type="entry name" value="SIGMA54_INTERACT_3"/>
    <property type="match status" value="1"/>
</dbReference>
<evidence type="ECO:0000256" key="2">
    <source>
        <dbReference type="ARBA" id="ARBA00022840"/>
    </source>
</evidence>
<dbReference type="SUPFAM" id="SSF52540">
    <property type="entry name" value="P-loop containing nucleoside triphosphate hydrolases"/>
    <property type="match status" value="1"/>
</dbReference>
<organism evidence="7 8">
    <name type="scientific">Haliangium ochraceum (strain DSM 14365 / JCM 11303 / SMP-2)</name>
    <dbReference type="NCBI Taxonomy" id="502025"/>
    <lineage>
        <taxon>Bacteria</taxon>
        <taxon>Pseudomonadati</taxon>
        <taxon>Myxococcota</taxon>
        <taxon>Polyangia</taxon>
        <taxon>Haliangiales</taxon>
        <taxon>Kofleriaceae</taxon>
        <taxon>Haliangium</taxon>
    </lineage>
</organism>
<dbReference type="Gene3D" id="3.40.50.300">
    <property type="entry name" value="P-loop containing nucleotide triphosphate hydrolases"/>
    <property type="match status" value="1"/>
</dbReference>
<evidence type="ECO:0000256" key="1">
    <source>
        <dbReference type="ARBA" id="ARBA00022741"/>
    </source>
</evidence>
<dbReference type="FunFam" id="3.40.50.300:FF:000006">
    <property type="entry name" value="DNA-binding transcriptional regulator NtrC"/>
    <property type="match status" value="1"/>
</dbReference>
<reference evidence="7 8" key="1">
    <citation type="journal article" date="2010" name="Stand. Genomic Sci.">
        <title>Complete genome sequence of Haliangium ochraceum type strain (SMP-2).</title>
        <authorList>
            <consortium name="US DOE Joint Genome Institute (JGI-PGF)"/>
            <person name="Ivanova N."/>
            <person name="Daum C."/>
            <person name="Lang E."/>
            <person name="Abt B."/>
            <person name="Kopitz M."/>
            <person name="Saunders E."/>
            <person name="Lapidus A."/>
            <person name="Lucas S."/>
            <person name="Glavina Del Rio T."/>
            <person name="Nolan M."/>
            <person name="Tice H."/>
            <person name="Copeland A."/>
            <person name="Cheng J.F."/>
            <person name="Chen F."/>
            <person name="Bruce D."/>
            <person name="Goodwin L."/>
            <person name="Pitluck S."/>
            <person name="Mavromatis K."/>
            <person name="Pati A."/>
            <person name="Mikhailova N."/>
            <person name="Chen A."/>
            <person name="Palaniappan K."/>
            <person name="Land M."/>
            <person name="Hauser L."/>
            <person name="Chang Y.J."/>
            <person name="Jeffries C.D."/>
            <person name="Detter J.C."/>
            <person name="Brettin T."/>
            <person name="Rohde M."/>
            <person name="Goker M."/>
            <person name="Bristow J."/>
            <person name="Markowitz V."/>
            <person name="Eisen J.A."/>
            <person name="Hugenholtz P."/>
            <person name="Kyrpides N.C."/>
            <person name="Klenk H.P."/>
        </authorList>
    </citation>
    <scope>NUCLEOTIDE SEQUENCE [LARGE SCALE GENOMIC DNA]</scope>
    <source>
        <strain evidence="8">DSM 14365 / CIP 107738 / JCM 11303 / AJ 13395 / SMP-2</strain>
    </source>
</reference>
<evidence type="ECO:0000259" key="6">
    <source>
        <dbReference type="PROSITE" id="PS50045"/>
    </source>
</evidence>
<dbReference type="STRING" id="502025.Hoch_5051"/>
<dbReference type="InterPro" id="IPR025944">
    <property type="entry name" value="Sigma_54_int_dom_CS"/>
</dbReference>
<dbReference type="PROSITE" id="PS00676">
    <property type="entry name" value="SIGMA54_INTERACT_2"/>
    <property type="match status" value="1"/>
</dbReference>
<dbReference type="Pfam" id="PF00158">
    <property type="entry name" value="Sigma54_activat"/>
    <property type="match status" value="1"/>
</dbReference>
<dbReference type="EMBL" id="CP001804">
    <property type="protein sequence ID" value="ACY17539.1"/>
    <property type="molecule type" value="Genomic_DNA"/>
</dbReference>
<evidence type="ECO:0000256" key="5">
    <source>
        <dbReference type="ARBA" id="ARBA00023163"/>
    </source>
</evidence>
<dbReference type="InterPro" id="IPR002197">
    <property type="entry name" value="HTH_Fis"/>
</dbReference>
<dbReference type="InterPro" id="IPR011006">
    <property type="entry name" value="CheY-like_superfamily"/>
</dbReference>
<proteinExistence type="predicted"/>
<dbReference type="PANTHER" id="PTHR32071:SF81">
    <property type="entry name" value="PROPIONATE CATABOLISM OPERON REGULATORY PROTEIN"/>
    <property type="match status" value="1"/>
</dbReference>
<gene>
    <name evidence="7" type="ordered locus">Hoch_5051</name>
</gene>
<dbReference type="AlphaFoldDB" id="D0LVH8"/>
<dbReference type="CDD" id="cd00009">
    <property type="entry name" value="AAA"/>
    <property type="match status" value="1"/>
</dbReference>
<evidence type="ECO:0000256" key="4">
    <source>
        <dbReference type="ARBA" id="ARBA00023125"/>
    </source>
</evidence>
<dbReference type="PANTHER" id="PTHR32071">
    <property type="entry name" value="TRANSCRIPTIONAL REGULATORY PROTEIN"/>
    <property type="match status" value="1"/>
</dbReference>
<dbReference type="PRINTS" id="PR01590">
    <property type="entry name" value="HTHFIS"/>
</dbReference>
<keyword evidence="4" id="KW-0238">DNA-binding</keyword>
<dbReference type="HOGENOM" id="CLU_000445_0_6_7"/>
<name>D0LVH8_HALO1</name>
<dbReference type="InterPro" id="IPR025943">
    <property type="entry name" value="Sigma_54_int_dom_ATP-bd_2"/>
</dbReference>
<dbReference type="SUPFAM" id="SSF52172">
    <property type="entry name" value="CheY-like"/>
    <property type="match status" value="1"/>
</dbReference>
<protein>
    <submittedName>
        <fullName evidence="7">Sigma54 specific transcriptional regulator, Fis family</fullName>
    </submittedName>
</protein>
<dbReference type="KEGG" id="hoh:Hoch_5051"/>
<dbReference type="SUPFAM" id="SSF46689">
    <property type="entry name" value="Homeodomain-like"/>
    <property type="match status" value="1"/>
</dbReference>
<sequence>MMGKVLLAGEDLVALEPLQRALAERGFECRRSDSVREVLAAAARGEIDVVLAQPSLSAGPGEDLRTLLAAAGADVQVVVLPSVALADPGSARELDALELGLHRAVRRRARRGRDAEAEAGADAAGGAAEPHGFDALLGSSAPMQQLYELIARAARTAASVLITGESGTGKELVARALHQRSRRAEGPFVALNCSAIPENLLESELFGHVKGAFTDAKSTRAGLLLNASGGTIFLDEIGDMPMALQPKLLRALQERTMRPLGSDHEQTFDVRVVAATNQDLERAVQAKRFREDLYYRLNVIHVSLPPLRARIGDVLVLAQHFVESFAVQMDKDLSGLSASAAEALLSYAWPGNVRELQNCIEHAVAMTGSRELQRADLPEKLRHARPAPALALALAEAEPAGELVSMDEVERRYIARVLHAVGGNKREAARILGFDRKTLYRKLERYGERAETGGERGDEA</sequence>
<accession>D0LVH8</accession>
<keyword evidence="8" id="KW-1185">Reference proteome</keyword>
<dbReference type="GO" id="GO:0043565">
    <property type="term" value="F:sequence-specific DNA binding"/>
    <property type="evidence" value="ECO:0007669"/>
    <property type="project" value="InterPro"/>
</dbReference>
<keyword evidence="5" id="KW-0804">Transcription</keyword>